<dbReference type="OrthoDB" id="745013at2"/>
<evidence type="ECO:0000256" key="1">
    <source>
        <dbReference type="SAM" id="SignalP"/>
    </source>
</evidence>
<evidence type="ECO:0000313" key="2">
    <source>
        <dbReference type="EMBL" id="TKC07187.1"/>
    </source>
</evidence>
<accession>A0A4U1CIE9</accession>
<protein>
    <submittedName>
        <fullName evidence="2">Uncharacterized protein</fullName>
    </submittedName>
</protein>
<evidence type="ECO:0000313" key="3">
    <source>
        <dbReference type="Proteomes" id="UP000307244"/>
    </source>
</evidence>
<feature type="chain" id="PRO_5020791978" evidence="1">
    <location>
        <begin position="20"/>
        <end position="336"/>
    </location>
</feature>
<feature type="signal peptide" evidence="1">
    <location>
        <begin position="1"/>
        <end position="19"/>
    </location>
</feature>
<gene>
    <name evidence="2" type="ORF">FA047_07980</name>
</gene>
<reference evidence="2 3" key="1">
    <citation type="submission" date="2019-04" db="EMBL/GenBank/DDBJ databases">
        <title>Pedobacter sp. RP-3-15 sp. nov., isolated from Arctic soil.</title>
        <authorList>
            <person name="Dahal R.H."/>
            <person name="Kim D.-U."/>
        </authorList>
    </citation>
    <scope>NUCLEOTIDE SEQUENCE [LARGE SCALE GENOMIC DNA]</scope>
    <source>
        <strain evidence="2 3">RP-3-15</strain>
    </source>
</reference>
<keyword evidence="1" id="KW-0732">Signal</keyword>
<keyword evidence="3" id="KW-1185">Reference proteome</keyword>
<sequence>MKKIILWYCSLCLGMTVQAQQNRLHSKLEVQDAQSGKNIAYGMLCSLNSGKCFEIENGKVEINYTQENLADTLFIDAQGYMNHKMTISDLLKEGKMKLNARPKPIIYASTNAGKKELLNGYDKQSIGQWLGLPDKDRPFRYIQMGQIFDNSYPGATLNKITLNQLLFDLPKDIVRDNGRILLFRGNTDPITGTDKSSYMRSYILNQIQSSAFRLRIYQLDNDNMPIAELCQNQIKITPGFPEENIPVNLAKHNIVLPKGKFMVAVEWIQTPGNFSYIVWEQGKYNNGQSLRPFIGVNDKKGNKLNVMALDLGGNWKPFDYLSPYYTDLAMACEISY</sequence>
<organism evidence="2 3">
    <name type="scientific">Pedobacter frigoris</name>
    <dbReference type="NCBI Taxonomy" id="2571272"/>
    <lineage>
        <taxon>Bacteria</taxon>
        <taxon>Pseudomonadati</taxon>
        <taxon>Bacteroidota</taxon>
        <taxon>Sphingobacteriia</taxon>
        <taxon>Sphingobacteriales</taxon>
        <taxon>Sphingobacteriaceae</taxon>
        <taxon>Pedobacter</taxon>
    </lineage>
</organism>
<dbReference type="Proteomes" id="UP000307244">
    <property type="component" value="Unassembled WGS sequence"/>
</dbReference>
<dbReference type="EMBL" id="SWBQ01000002">
    <property type="protein sequence ID" value="TKC07187.1"/>
    <property type="molecule type" value="Genomic_DNA"/>
</dbReference>
<dbReference type="AlphaFoldDB" id="A0A4U1CIE9"/>
<comment type="caution">
    <text evidence="2">The sequence shown here is derived from an EMBL/GenBank/DDBJ whole genome shotgun (WGS) entry which is preliminary data.</text>
</comment>
<name>A0A4U1CIE9_9SPHI</name>
<dbReference type="RefSeq" id="WP_136835454.1">
    <property type="nucleotide sequence ID" value="NZ_SWBQ01000002.1"/>
</dbReference>
<proteinExistence type="predicted"/>